<dbReference type="PANTHER" id="PTHR35303">
    <property type="entry name" value="OS02G0197800 PROTEIN"/>
    <property type="match status" value="1"/>
</dbReference>
<accession>A0A382YN73</accession>
<dbReference type="InterPro" id="IPR038492">
    <property type="entry name" value="GBBH-like_N_sf"/>
</dbReference>
<gene>
    <name evidence="4" type="ORF">METZ01_LOCUS437620</name>
</gene>
<organism evidence="4">
    <name type="scientific">marine metagenome</name>
    <dbReference type="NCBI Taxonomy" id="408172"/>
    <lineage>
        <taxon>unclassified sequences</taxon>
        <taxon>metagenomes</taxon>
        <taxon>ecological metagenomes</taxon>
    </lineage>
</organism>
<dbReference type="GO" id="GO:0046872">
    <property type="term" value="F:metal ion binding"/>
    <property type="evidence" value="ECO:0007669"/>
    <property type="project" value="UniProtKB-KW"/>
</dbReference>
<keyword evidence="1" id="KW-0479">Metal-binding</keyword>
<dbReference type="Pfam" id="PF06155">
    <property type="entry name" value="GBBH-like_N"/>
    <property type="match status" value="1"/>
</dbReference>
<dbReference type="AlphaFoldDB" id="A0A382YN73"/>
<keyword evidence="2" id="KW-0408">Iron</keyword>
<proteinExistence type="predicted"/>
<dbReference type="EMBL" id="UINC01177236">
    <property type="protein sequence ID" value="SVD84766.1"/>
    <property type="molecule type" value="Genomic_DNA"/>
</dbReference>
<protein>
    <recommendedName>
        <fullName evidence="3">Gamma-butyrobetaine hydroxylase-like N-terminal domain-containing protein</fullName>
    </recommendedName>
</protein>
<sequence length="103" mass="11309">MKPSDIQVIGEEMAVKWDDGAESFVRLAKLRKACPCAGCKGEIDVMGNLHKGPERPYSLSSFRIRSLEFVGGYAVKPLWEDGHSSGLFAFDYLRAVADSPGDE</sequence>
<evidence type="ECO:0000256" key="2">
    <source>
        <dbReference type="ARBA" id="ARBA00023004"/>
    </source>
</evidence>
<evidence type="ECO:0000256" key="1">
    <source>
        <dbReference type="ARBA" id="ARBA00022723"/>
    </source>
</evidence>
<evidence type="ECO:0000259" key="3">
    <source>
        <dbReference type="Pfam" id="PF06155"/>
    </source>
</evidence>
<dbReference type="InterPro" id="IPR010376">
    <property type="entry name" value="GBBH-like_N"/>
</dbReference>
<name>A0A382YN73_9ZZZZ</name>
<reference evidence="4" key="1">
    <citation type="submission" date="2018-05" db="EMBL/GenBank/DDBJ databases">
        <authorList>
            <person name="Lanie J.A."/>
            <person name="Ng W.-L."/>
            <person name="Kazmierczak K.M."/>
            <person name="Andrzejewski T.M."/>
            <person name="Davidsen T.M."/>
            <person name="Wayne K.J."/>
            <person name="Tettelin H."/>
            <person name="Glass J.I."/>
            <person name="Rusch D."/>
            <person name="Podicherti R."/>
            <person name="Tsui H.-C.T."/>
            <person name="Winkler M.E."/>
        </authorList>
    </citation>
    <scope>NUCLEOTIDE SEQUENCE</scope>
</reference>
<feature type="domain" description="Gamma-butyrobetaine hydroxylase-like N-terminal" evidence="3">
    <location>
        <begin position="10"/>
        <end position="94"/>
    </location>
</feature>
<dbReference type="Gene3D" id="3.30.2020.30">
    <property type="match status" value="1"/>
</dbReference>
<evidence type="ECO:0000313" key="4">
    <source>
        <dbReference type="EMBL" id="SVD84766.1"/>
    </source>
</evidence>